<evidence type="ECO:0000313" key="2">
    <source>
        <dbReference type="Proteomes" id="UP000295221"/>
    </source>
</evidence>
<organism evidence="1 2">
    <name type="scientific">Natronoflexus pectinivorans</name>
    <dbReference type="NCBI Taxonomy" id="682526"/>
    <lineage>
        <taxon>Bacteria</taxon>
        <taxon>Pseudomonadati</taxon>
        <taxon>Bacteroidota</taxon>
        <taxon>Bacteroidia</taxon>
        <taxon>Marinilabiliales</taxon>
        <taxon>Marinilabiliaceae</taxon>
        <taxon>Natronoflexus</taxon>
    </lineage>
</organism>
<dbReference type="AlphaFoldDB" id="A0A4R2GIF5"/>
<dbReference type="EMBL" id="SLWK01000005">
    <property type="protein sequence ID" value="TCO08298.1"/>
    <property type="molecule type" value="Genomic_DNA"/>
</dbReference>
<comment type="caution">
    <text evidence="1">The sequence shown here is derived from an EMBL/GenBank/DDBJ whole genome shotgun (WGS) entry which is preliminary data.</text>
</comment>
<dbReference type="Proteomes" id="UP000295221">
    <property type="component" value="Unassembled WGS sequence"/>
</dbReference>
<gene>
    <name evidence="1" type="ORF">EV194_105102</name>
</gene>
<proteinExistence type="predicted"/>
<keyword evidence="2" id="KW-1185">Reference proteome</keyword>
<reference evidence="1 2" key="1">
    <citation type="submission" date="2019-03" db="EMBL/GenBank/DDBJ databases">
        <title>Genomic Encyclopedia of Type Strains, Phase IV (KMG-IV): sequencing the most valuable type-strain genomes for metagenomic binning, comparative biology and taxonomic classification.</title>
        <authorList>
            <person name="Goeker M."/>
        </authorList>
    </citation>
    <scope>NUCLEOTIDE SEQUENCE [LARGE SCALE GENOMIC DNA]</scope>
    <source>
        <strain evidence="1 2">DSM 24179</strain>
    </source>
</reference>
<name>A0A4R2GIF5_9BACT</name>
<sequence>MTDAIKINRRGKKSPVSKVLVWVYNLKYSLVHNTNE</sequence>
<accession>A0A4R2GIF5</accession>
<evidence type="ECO:0000313" key="1">
    <source>
        <dbReference type="EMBL" id="TCO08298.1"/>
    </source>
</evidence>
<protein>
    <submittedName>
        <fullName evidence="1">Uncharacterized protein</fullName>
    </submittedName>
</protein>